<name>A0A0L0HEA0_SPIPD</name>
<dbReference type="AlphaFoldDB" id="A0A0L0HEA0"/>
<feature type="compositionally biased region" description="Polar residues" evidence="1">
    <location>
        <begin position="1"/>
        <end position="15"/>
    </location>
</feature>
<dbReference type="VEuPathDB" id="FungiDB:SPPG_05598"/>
<keyword evidence="3" id="KW-1185">Reference proteome</keyword>
<protein>
    <submittedName>
        <fullName evidence="2">Uncharacterized protein</fullName>
    </submittedName>
</protein>
<organism evidence="2 3">
    <name type="scientific">Spizellomyces punctatus (strain DAOM BR117)</name>
    <dbReference type="NCBI Taxonomy" id="645134"/>
    <lineage>
        <taxon>Eukaryota</taxon>
        <taxon>Fungi</taxon>
        <taxon>Fungi incertae sedis</taxon>
        <taxon>Chytridiomycota</taxon>
        <taxon>Chytridiomycota incertae sedis</taxon>
        <taxon>Chytridiomycetes</taxon>
        <taxon>Spizellomycetales</taxon>
        <taxon>Spizellomycetaceae</taxon>
        <taxon>Spizellomyces</taxon>
    </lineage>
</organism>
<feature type="region of interest" description="Disordered" evidence="1">
    <location>
        <begin position="418"/>
        <end position="442"/>
    </location>
</feature>
<dbReference type="Proteomes" id="UP000053201">
    <property type="component" value="Unassembled WGS sequence"/>
</dbReference>
<feature type="region of interest" description="Disordered" evidence="1">
    <location>
        <begin position="589"/>
        <end position="644"/>
    </location>
</feature>
<feature type="region of interest" description="Disordered" evidence="1">
    <location>
        <begin position="1"/>
        <end position="24"/>
    </location>
</feature>
<evidence type="ECO:0000256" key="1">
    <source>
        <dbReference type="SAM" id="MobiDB-lite"/>
    </source>
</evidence>
<feature type="region of interest" description="Disordered" evidence="1">
    <location>
        <begin position="86"/>
        <end position="117"/>
    </location>
</feature>
<dbReference type="EMBL" id="KQ257458">
    <property type="protein sequence ID" value="KNC99351.1"/>
    <property type="molecule type" value="Genomic_DNA"/>
</dbReference>
<feature type="region of interest" description="Disordered" evidence="1">
    <location>
        <begin position="340"/>
        <end position="397"/>
    </location>
</feature>
<accession>A0A0L0HEA0</accession>
<feature type="region of interest" description="Disordered" evidence="1">
    <location>
        <begin position="155"/>
        <end position="176"/>
    </location>
</feature>
<sequence>MSVANRSSEITSGPQTPKVAARKHRSATAAFIKKIWRNSVLRVTRPRASFSNLRSIAETEAAEAKPSSLRHAFSCSDLEHDEECEVAPHPSECKDAESNGSLSDISRATRGDEEGNVPEAIIQELESLIDEAKSKAQAILPPVAVLSHSARQSEASLEGVHDAEEVTEVDVPTQSNDDDEVIIVIEEDALAYDDEVEWEDADWEDAEARSGLTWRRKSMRSIYTDAGSVSGMWVDECDEATHCDAEVLPHRPPKSKRRRSQRATRRFSTFRVMRRRSTASSKFITSTVIPRADANDFNKRKSKRYSRISIDKSLYRRSVYGDTRRQSQLSVLYSEADEEGWRRKRHDSIGHSSNFTKQSRSSAVELQPDGRSRQSIGHRSRLSFASRRRSSAGTGVSVEPTKLPAFLSVYDHLIAQHTAKEKGQSPREVQPVTNNRRASRMSRRISRISHRRFDSIKKLDELLDDIAAYSFNNIAIYEDLDDAYAWEADGYPEGDVSSILEDGNEAVSPAQSEMVPTLIADTCSSSTACERDTSEIVDKQTIPHICSLPSPPTSTDSASVTGKPIIIVDLPPSPPRSDDSDFVFTITQDTHSGSSDQADVSSSSSPRISNDSRSTKASRAISVVEPDALSQNTPVQESLPEEDSTQINCRASISDNHLHPESFQTRPKKKGMRRVYSRVRRVVIRKREQPAMEVKPTLETTDTQPIIGRFSYSSTPSILKVEPISPPSPLTVRKHTPEKKPSLKRFVNKVRTIVF</sequence>
<dbReference type="GeneID" id="27688961"/>
<dbReference type="OrthoDB" id="10368258at2759"/>
<feature type="compositionally biased region" description="Basic residues" evidence="1">
    <location>
        <begin position="376"/>
        <end position="390"/>
    </location>
</feature>
<reference evidence="2 3" key="1">
    <citation type="submission" date="2009-08" db="EMBL/GenBank/DDBJ databases">
        <title>The Genome Sequence of Spizellomyces punctatus strain DAOM BR117.</title>
        <authorList>
            <consortium name="The Broad Institute Genome Sequencing Platform"/>
            <person name="Russ C."/>
            <person name="Cuomo C."/>
            <person name="Shea T."/>
            <person name="Young S.K."/>
            <person name="Zeng Q."/>
            <person name="Koehrsen M."/>
            <person name="Haas B."/>
            <person name="Borodovsky M."/>
            <person name="Guigo R."/>
            <person name="Alvarado L."/>
            <person name="Berlin A."/>
            <person name="Bochicchio J."/>
            <person name="Borenstein D."/>
            <person name="Chapman S."/>
            <person name="Chen Z."/>
            <person name="Engels R."/>
            <person name="Freedman E."/>
            <person name="Gellesch M."/>
            <person name="Goldberg J."/>
            <person name="Griggs A."/>
            <person name="Gujja S."/>
            <person name="Heiman D."/>
            <person name="Hepburn T."/>
            <person name="Howarth C."/>
            <person name="Jen D."/>
            <person name="Larson L."/>
            <person name="Lewis B."/>
            <person name="Mehta T."/>
            <person name="Park D."/>
            <person name="Pearson M."/>
            <person name="Roberts A."/>
            <person name="Saif S."/>
            <person name="Shenoy N."/>
            <person name="Sisk P."/>
            <person name="Stolte C."/>
            <person name="Sykes S."/>
            <person name="Thomson T."/>
            <person name="Walk T."/>
            <person name="White J."/>
            <person name="Yandava C."/>
            <person name="Burger G."/>
            <person name="Gray M.W."/>
            <person name="Holland P.W.H."/>
            <person name="King N."/>
            <person name="Lang F.B.F."/>
            <person name="Roger A.J."/>
            <person name="Ruiz-Trillo I."/>
            <person name="Lander E."/>
            <person name="Nusbaum C."/>
        </authorList>
    </citation>
    <scope>NUCLEOTIDE SEQUENCE [LARGE SCALE GENOMIC DNA]</scope>
    <source>
        <strain evidence="2 3">DAOM BR117</strain>
    </source>
</reference>
<evidence type="ECO:0000313" key="2">
    <source>
        <dbReference type="EMBL" id="KNC99351.1"/>
    </source>
</evidence>
<dbReference type="InParanoid" id="A0A0L0HEA0"/>
<gene>
    <name evidence="2" type="ORF">SPPG_05598</name>
</gene>
<dbReference type="RefSeq" id="XP_016607391.1">
    <property type="nucleotide sequence ID" value="XM_016753806.1"/>
</dbReference>
<feature type="compositionally biased region" description="Polar residues" evidence="1">
    <location>
        <begin position="350"/>
        <end position="364"/>
    </location>
</feature>
<feature type="compositionally biased region" description="Low complexity" evidence="1">
    <location>
        <begin position="592"/>
        <end position="612"/>
    </location>
</feature>
<evidence type="ECO:0000313" key="3">
    <source>
        <dbReference type="Proteomes" id="UP000053201"/>
    </source>
</evidence>
<proteinExistence type="predicted"/>